<sequence>MPLKPAGAPGPAAAQGTFEVDTSVLMLSNTHQASWFTITNKSGKKVRFTLRRVRHIAYSDTGATYETITPLHWLRIGPKGDDDLQHERVIEVEGKDSEGNNGTKTILVDGARNPTLARWDGILEISNQELGVRQVNLAYSEKPDGRWVGKMYYFTSFDEAKISQWVAANRPPRNGFAPNAFIRQWIAFKYSGGHLKPDEWKAILTATQTGSWDWQATRSRCREAFPSDPNAACYLYDTGVAEYTADEHVNSIPGGVTEFRFVANLRTASNSNGLRMEGRIDSASTLQFPGNPSLTLSLERDGTACTRQVGGVCMLDITTVASTIQVGGRYLTTEADATCAHATSHGAQFAAVKVPWLARPDENAVPIYRYECRDTYLPFGDPKRNKDKNLALAAANPIPDSNTRTRKLELVDGAIFNSNTMFLIFKETYSSFVGNSPSDDFSAYGYLLLERTSRDLSDEDYLGSQVPDKFAVRPSRLAPTCSQSLRNKMGPSFTQITSTNASAAADLIIHGTKGEPATDEIVVWPTPTNGTRYVHYQCVTSVPEATTTPFGQTTVSKKTKSYFDHGPPPASGGGEGLVNGTCPAGSTLRYFLWDQPDQYVAGLACQRDGTCHELPNGAKVIRDPRWRCDAEHQNTWCDDRTEPRDGKQFLVPRSGTTFTAPFLSLDFAADEAYRYKSRFRSREGTGLGFAPEPCAAGSNALPYCYDAAQIDELGDRLSCLAYIFNAHYDKLAKPDELRDSLTVAFSWFPYGPGSGPPIRDGFERLNAELLIMLGDDAYTRAFSSRFDIAGGAGRSFEGVLFEPPDGTNLSGGAGYEMYRLHQAAQYYQMVLDRFYSMAPVLWASITASDPRRQFVRQETVVAYFDKLVRASTQKARAWSEIAKRYQNFNQPNLARRVVERAYASAYIESVVLSQLVLRLEKTVAFADRPQIADSLRKSAAGFRMALVDMQGVYDAITDTPGFLGLAPEYVPFPALDPGENSAFRVQLQLAQDKARNAATKEAEALADIRSYDSSSVAFQSELVRTRNSYESRLAEVCGTFRAEDGRTYAAIKKYAPLTSRAAASGDPCGLVGNGQITEWIAEVEIASLELRRIMQANENVLEEVEIERQRLNKLCNPKCNCTDPDCSGDPNCGVYYKLANYQWNQEGRLNTLEHEIRVTQTWLSRADRSLQQAAAFAQLIKCTIIVGTAAGGDCPSSAVASGIYAGAIAANEGFHIFGEDAVKKKQDEIADIERAAKKWQTEHQCDAAQVDSEARVATLLLQMKQLDLEGLQAEKKIGAALSHVEGLRLEAARLQDEQAEAEQMAINVEAARTDPNVRIYKNDTVLTADRTFREALLEAYRATRLFEYYASRTYQPKGKLYLIRMVTKGDPSLEAYLSELDNSFRQYMEQVGAPSNSVAVVSLRDDVFQIPRLGVGGKPLSLDERVAEFRSRLSKPELLDPNGWIRIPFATTANELSSATRNHKVRYVEAELVGSAVGDDLGFVYLDLVGTGVVVRMDGGKDYYVLPKRRAGLNPFFNGRKTYKDDFYSNLAFRDHPLLNSRWEVAFDRNDLKNRDVRLESLTDVKLYLHYSQYATF</sequence>
<dbReference type="RefSeq" id="WP_171417705.1">
    <property type="nucleotide sequence ID" value="NZ_JABFJW010000180.1"/>
</dbReference>
<evidence type="ECO:0000313" key="2">
    <source>
        <dbReference type="EMBL" id="NOK11752.1"/>
    </source>
</evidence>
<comment type="caution">
    <text evidence="2">The sequence shown here is derived from an EMBL/GenBank/DDBJ whole genome shotgun (WGS) entry which is preliminary data.</text>
</comment>
<keyword evidence="1" id="KW-0175">Coiled coil</keyword>
<evidence type="ECO:0000313" key="3">
    <source>
        <dbReference type="Proteomes" id="UP000528460"/>
    </source>
</evidence>
<proteinExistence type="predicted"/>
<accession>A0A7Y4JWZ5</accession>
<reference evidence="2 3" key="1">
    <citation type="submission" date="2020-05" db="EMBL/GenBank/DDBJ databases">
        <authorList>
            <person name="Whitworth D."/>
        </authorList>
    </citation>
    <scope>NUCLEOTIDE SEQUENCE [LARGE SCALE GENOMIC DNA]</scope>
    <source>
        <strain evidence="2 3">CA046A</strain>
    </source>
</reference>
<evidence type="ECO:0000256" key="1">
    <source>
        <dbReference type="SAM" id="Coils"/>
    </source>
</evidence>
<protein>
    <submittedName>
        <fullName evidence="2">Uncharacterized protein</fullName>
    </submittedName>
</protein>
<name>A0A7Y4JWZ5_9BACT</name>
<dbReference type="EMBL" id="JABFJW010000180">
    <property type="protein sequence ID" value="NOK11752.1"/>
    <property type="molecule type" value="Genomic_DNA"/>
</dbReference>
<gene>
    <name evidence="2" type="ORF">HNS30_22175</name>
</gene>
<dbReference type="Proteomes" id="UP000528460">
    <property type="component" value="Unassembled WGS sequence"/>
</dbReference>
<feature type="coiled-coil region" evidence="1">
    <location>
        <begin position="1284"/>
        <end position="1314"/>
    </location>
</feature>
<organism evidence="2 3">
    <name type="scientific">Corallococcus exercitus</name>
    <dbReference type="NCBI Taxonomy" id="2316736"/>
    <lineage>
        <taxon>Bacteria</taxon>
        <taxon>Pseudomonadati</taxon>
        <taxon>Myxococcota</taxon>
        <taxon>Myxococcia</taxon>
        <taxon>Myxococcales</taxon>
        <taxon>Cystobacterineae</taxon>
        <taxon>Myxococcaceae</taxon>
        <taxon>Corallococcus</taxon>
    </lineage>
</organism>